<sequence>MQGERKLQILPSLAKSWLTQKSQVVSDTRFLLVARSAQPIRLSQQKRQEEHWFSHSPPRPREYVQIYQLINDGNTPLKLVQLSATRWFSVHDCCVHVLDQWDELKFHFQLSKDRQQCYDAEVLYQVYCNPVNKLYLQFLTRVLQEFARIIKLLQLESGGNAFKMLDCLQAFFDTLISRVLLSQRIPVSDTKLLEVNLSDTASHLLLCAANFSAMFTIAVGDAKLDKAVEETIKSRC</sequence>
<protein>
    <submittedName>
        <fullName evidence="1">Uncharacterized protein</fullName>
    </submittedName>
</protein>
<evidence type="ECO:0000313" key="1">
    <source>
        <dbReference type="EMBL" id="KAH1184830.1"/>
    </source>
</evidence>
<keyword evidence="2" id="KW-1185">Reference proteome</keyword>
<proteinExistence type="predicted"/>
<accession>A0A9D4B8X2</accession>
<name>A0A9D4B8X2_9SAUR</name>
<gene>
    <name evidence="1" type="ORF">KIL84_012771</name>
</gene>
<dbReference type="Proteomes" id="UP000827986">
    <property type="component" value="Unassembled WGS sequence"/>
</dbReference>
<comment type="caution">
    <text evidence="1">The sequence shown here is derived from an EMBL/GenBank/DDBJ whole genome shotgun (WGS) entry which is preliminary data.</text>
</comment>
<dbReference type="EMBL" id="JAHDVG010000464">
    <property type="protein sequence ID" value="KAH1184830.1"/>
    <property type="molecule type" value="Genomic_DNA"/>
</dbReference>
<organism evidence="1 2">
    <name type="scientific">Mauremys mutica</name>
    <name type="common">yellowpond turtle</name>
    <dbReference type="NCBI Taxonomy" id="74926"/>
    <lineage>
        <taxon>Eukaryota</taxon>
        <taxon>Metazoa</taxon>
        <taxon>Chordata</taxon>
        <taxon>Craniata</taxon>
        <taxon>Vertebrata</taxon>
        <taxon>Euteleostomi</taxon>
        <taxon>Archelosauria</taxon>
        <taxon>Testudinata</taxon>
        <taxon>Testudines</taxon>
        <taxon>Cryptodira</taxon>
        <taxon>Durocryptodira</taxon>
        <taxon>Testudinoidea</taxon>
        <taxon>Geoemydidae</taxon>
        <taxon>Geoemydinae</taxon>
        <taxon>Mauremys</taxon>
    </lineage>
</organism>
<dbReference type="AlphaFoldDB" id="A0A9D4B8X2"/>
<reference evidence="1" key="1">
    <citation type="submission" date="2021-09" db="EMBL/GenBank/DDBJ databases">
        <title>The genome of Mauremys mutica provides insights into the evolution of semi-aquatic lifestyle.</title>
        <authorList>
            <person name="Gong S."/>
            <person name="Gao Y."/>
        </authorList>
    </citation>
    <scope>NUCLEOTIDE SEQUENCE</scope>
    <source>
        <strain evidence="1">MM-2020</strain>
        <tissue evidence="1">Muscle</tissue>
    </source>
</reference>
<evidence type="ECO:0000313" key="2">
    <source>
        <dbReference type="Proteomes" id="UP000827986"/>
    </source>
</evidence>